<keyword evidence="4" id="KW-1185">Reference proteome</keyword>
<protein>
    <submittedName>
        <fullName evidence="3">Uncharacterized protein</fullName>
    </submittedName>
</protein>
<dbReference type="InterPro" id="IPR025961">
    <property type="entry name" value="Metal_resist"/>
</dbReference>
<evidence type="ECO:0000313" key="4">
    <source>
        <dbReference type="Proteomes" id="UP000031521"/>
    </source>
</evidence>
<dbReference type="HOGENOM" id="CLU_122852_0_0_5"/>
<sequence length="179" mass="20069">MSGETDMTQGRRRGIRWGRIVLVLSLALNLAILGAGIGMALRWDAARDRARAMHTRDFGFGPYVGAFSREDRRALGRAFVEEAGDWRAARREARESVETLIATLRAEPFDAERFQALLLAQHARFAARQKIGAELVVARIGEMQPEDRIAYADRLEEILTRPPHPPHGGDRPREAASDR</sequence>
<accession>A0A0B5E4W6</accession>
<dbReference type="AlphaFoldDB" id="A0A0B5E4W6"/>
<dbReference type="Pfam" id="PF13801">
    <property type="entry name" value="Metal_resist"/>
    <property type="match status" value="1"/>
</dbReference>
<dbReference type="EMBL" id="CP004393">
    <property type="protein sequence ID" value="AJE48061.1"/>
    <property type="molecule type" value="Genomic_DNA"/>
</dbReference>
<keyword evidence="2" id="KW-1133">Transmembrane helix</keyword>
<feature type="compositionally biased region" description="Basic and acidic residues" evidence="1">
    <location>
        <begin position="167"/>
        <end position="179"/>
    </location>
</feature>
<dbReference type="Proteomes" id="UP000031521">
    <property type="component" value="Chromosome"/>
</dbReference>
<keyword evidence="2" id="KW-0812">Transmembrane</keyword>
<keyword evidence="2" id="KW-0472">Membrane</keyword>
<organism evidence="3 4">
    <name type="scientific">Celeribacter indicus</name>
    <dbReference type="NCBI Taxonomy" id="1208324"/>
    <lineage>
        <taxon>Bacteria</taxon>
        <taxon>Pseudomonadati</taxon>
        <taxon>Pseudomonadota</taxon>
        <taxon>Alphaproteobacteria</taxon>
        <taxon>Rhodobacterales</taxon>
        <taxon>Roseobacteraceae</taxon>
        <taxon>Celeribacter</taxon>
    </lineage>
</organism>
<name>A0A0B5E4W6_9RHOB</name>
<evidence type="ECO:0000256" key="2">
    <source>
        <dbReference type="SAM" id="Phobius"/>
    </source>
</evidence>
<dbReference type="KEGG" id="cid:P73_3346"/>
<dbReference type="OrthoDB" id="7876971at2"/>
<evidence type="ECO:0000313" key="3">
    <source>
        <dbReference type="EMBL" id="AJE48061.1"/>
    </source>
</evidence>
<evidence type="ECO:0000256" key="1">
    <source>
        <dbReference type="SAM" id="MobiDB-lite"/>
    </source>
</evidence>
<gene>
    <name evidence="3" type="ORF">P73_3346</name>
</gene>
<feature type="transmembrane region" description="Helical" evidence="2">
    <location>
        <begin position="20"/>
        <end position="41"/>
    </location>
</feature>
<dbReference type="RefSeq" id="WP_052453372.1">
    <property type="nucleotide sequence ID" value="NZ_CP004393.1"/>
</dbReference>
<dbReference type="STRING" id="1208324.P73_3346"/>
<reference evidence="3 4" key="1">
    <citation type="journal article" date="2014" name="Int. J. Syst. Evol. Microbiol.">
        <title>Celeribacter indicus sp. nov., a polycyclic aromatic hydrocarbon-degrading bacterium from deep-sea sediment and reclassification of Huaishuia halophila as Celeribacter halophilus comb. nov.</title>
        <authorList>
            <person name="Lai Q."/>
            <person name="Cao J."/>
            <person name="Yuan J."/>
            <person name="Li F."/>
            <person name="Shao Z."/>
        </authorList>
    </citation>
    <scope>NUCLEOTIDE SEQUENCE [LARGE SCALE GENOMIC DNA]</scope>
    <source>
        <strain evidence="3">P73</strain>
    </source>
</reference>
<feature type="region of interest" description="Disordered" evidence="1">
    <location>
        <begin position="159"/>
        <end position="179"/>
    </location>
</feature>
<proteinExistence type="predicted"/>